<dbReference type="InterPro" id="IPR051709">
    <property type="entry name" value="Ub-ligase/GTPase-reg"/>
</dbReference>
<proteinExistence type="predicted"/>
<dbReference type="STRING" id="8154.ENSACLP00000030107"/>
<dbReference type="PANTHER" id="PTHR45622">
    <property type="entry name" value="UBIQUITIN-PROTEIN LIGASE E3A-RELATED"/>
    <property type="match status" value="1"/>
</dbReference>
<evidence type="ECO:0000256" key="4">
    <source>
        <dbReference type="PROSITE-ProRule" id="PRU00104"/>
    </source>
</evidence>
<name>A0A3P8QM23_ASTCA</name>
<dbReference type="InterPro" id="IPR035983">
    <property type="entry name" value="Hect_E3_ubiquitin_ligase"/>
</dbReference>
<dbReference type="GO" id="GO:0061630">
    <property type="term" value="F:ubiquitin protein ligase activity"/>
    <property type="evidence" value="ECO:0007669"/>
    <property type="project" value="TreeGrafter"/>
</dbReference>
<evidence type="ECO:0000256" key="5">
    <source>
        <dbReference type="PROSITE-ProRule" id="PRU00235"/>
    </source>
</evidence>
<dbReference type="Pfam" id="PF00415">
    <property type="entry name" value="RCC1"/>
    <property type="match status" value="5"/>
</dbReference>
<evidence type="ECO:0000313" key="7">
    <source>
        <dbReference type="Ensembl" id="ENSACLP00000030107.2"/>
    </source>
</evidence>
<dbReference type="SUPFAM" id="SSF56204">
    <property type="entry name" value="Hect, E3 ligase catalytic domain"/>
    <property type="match status" value="1"/>
</dbReference>
<dbReference type="Gene3D" id="3.30.2410.10">
    <property type="entry name" value="Hect, E3 ligase catalytic domain"/>
    <property type="match status" value="1"/>
</dbReference>
<dbReference type="Ensembl" id="ENSACLT00000030816.2">
    <property type="protein sequence ID" value="ENSACLP00000030107.2"/>
    <property type="gene ID" value="ENSACLG00000020397.2"/>
</dbReference>
<dbReference type="Proteomes" id="UP000265100">
    <property type="component" value="Chromosome 7"/>
</dbReference>
<feature type="repeat" description="RCC1" evidence="5">
    <location>
        <begin position="196"/>
        <end position="247"/>
    </location>
</feature>
<accession>A0A3P8QM23</accession>
<dbReference type="InterPro" id="IPR000408">
    <property type="entry name" value="Reg_chr_condens"/>
</dbReference>
<dbReference type="GO" id="GO:0016567">
    <property type="term" value="P:protein ubiquitination"/>
    <property type="evidence" value="ECO:0007669"/>
    <property type="project" value="TreeGrafter"/>
</dbReference>
<dbReference type="FunFam" id="3.30.2410.10:FF:000003">
    <property type="entry name" value="probable E3 ubiquitin-protein ligase HERC4 isoform X1"/>
    <property type="match status" value="1"/>
</dbReference>
<evidence type="ECO:0000256" key="3">
    <source>
        <dbReference type="ARBA" id="ARBA00022786"/>
    </source>
</evidence>
<feature type="domain" description="HECT" evidence="6">
    <location>
        <begin position="704"/>
        <end position="1004"/>
    </location>
</feature>
<reference evidence="7" key="4">
    <citation type="submission" date="2025-09" db="UniProtKB">
        <authorList>
            <consortium name="Ensembl"/>
        </authorList>
    </citation>
    <scope>IDENTIFICATION</scope>
</reference>
<feature type="repeat" description="RCC1" evidence="5">
    <location>
        <begin position="143"/>
        <end position="195"/>
    </location>
</feature>
<dbReference type="PROSITE" id="PS50012">
    <property type="entry name" value="RCC1_3"/>
    <property type="match status" value="5"/>
</dbReference>
<dbReference type="Gene3D" id="3.30.2160.10">
    <property type="entry name" value="Hect, E3 ligase catalytic domain"/>
    <property type="match status" value="1"/>
</dbReference>
<dbReference type="InterPro" id="IPR009091">
    <property type="entry name" value="RCC1/BLIP-II"/>
</dbReference>
<gene>
    <name evidence="7" type="primary">WDR36</name>
</gene>
<reference evidence="7" key="3">
    <citation type="submission" date="2025-08" db="UniProtKB">
        <authorList>
            <consortium name="Ensembl"/>
        </authorList>
    </citation>
    <scope>IDENTIFICATION</scope>
</reference>
<dbReference type="PROSITE" id="PS50237">
    <property type="entry name" value="HECT"/>
    <property type="match status" value="1"/>
</dbReference>
<keyword evidence="1" id="KW-0808">Transferase</keyword>
<dbReference type="PRINTS" id="PR00633">
    <property type="entry name" value="RCCNDNSATION"/>
</dbReference>
<evidence type="ECO:0000256" key="2">
    <source>
        <dbReference type="ARBA" id="ARBA00022737"/>
    </source>
</evidence>
<dbReference type="InterPro" id="IPR000569">
    <property type="entry name" value="HECT_dom"/>
</dbReference>
<reference evidence="7 8" key="1">
    <citation type="submission" date="2018-05" db="EMBL/GenBank/DDBJ databases">
        <authorList>
            <person name="Datahose"/>
        </authorList>
    </citation>
    <scope>NUCLEOTIDE SEQUENCE</scope>
</reference>
<feature type="repeat" description="RCC1" evidence="5">
    <location>
        <begin position="248"/>
        <end position="299"/>
    </location>
</feature>
<dbReference type="GO" id="GO:0005737">
    <property type="term" value="C:cytoplasm"/>
    <property type="evidence" value="ECO:0007669"/>
    <property type="project" value="TreeGrafter"/>
</dbReference>
<dbReference type="Gene3D" id="3.90.1750.10">
    <property type="entry name" value="Hect, E3 ligase catalytic domains"/>
    <property type="match status" value="1"/>
</dbReference>
<organism evidence="7 8">
    <name type="scientific">Astatotilapia calliptera</name>
    <name type="common">Eastern happy</name>
    <name type="synonym">Chromis callipterus</name>
    <dbReference type="NCBI Taxonomy" id="8154"/>
    <lineage>
        <taxon>Eukaryota</taxon>
        <taxon>Metazoa</taxon>
        <taxon>Chordata</taxon>
        <taxon>Craniata</taxon>
        <taxon>Vertebrata</taxon>
        <taxon>Euteleostomi</taxon>
        <taxon>Actinopterygii</taxon>
        <taxon>Neopterygii</taxon>
        <taxon>Teleostei</taxon>
        <taxon>Neoteleostei</taxon>
        <taxon>Acanthomorphata</taxon>
        <taxon>Ovalentaria</taxon>
        <taxon>Cichlomorphae</taxon>
        <taxon>Cichliformes</taxon>
        <taxon>Cichlidae</taxon>
        <taxon>African cichlids</taxon>
        <taxon>Pseudocrenilabrinae</taxon>
        <taxon>Haplochromini</taxon>
        <taxon>Astatotilapia</taxon>
    </lineage>
</organism>
<evidence type="ECO:0000256" key="1">
    <source>
        <dbReference type="ARBA" id="ARBA00022679"/>
    </source>
</evidence>
<dbReference type="SMART" id="SM00119">
    <property type="entry name" value="HECTc"/>
    <property type="match status" value="1"/>
</dbReference>
<sequence>MFSWGEDCQRGFYVKDGSGTDSTTTDDGVHYLNISYHIADLSAGRNVLAFVKSNGNAFFIQINESEDGRRARGRQKFVKHKEKIEAVSCGDDVVALLSESGKVLCVDTRHPPFTPRPLEAFSNIHVSQVACGSQHSVALTKDGQLYTWGQDCRGQLGLGTRESVCRSPQHVPSLSAIPVIQVAAGGDQSFALSVSGGVFSWGRNDCGQLGLGDTKDRHTPAPVQCLNMKKAQRISCGQDHTAILTKHGAVFTFGSGQHGQLGHNSLRNELRPRLVAELWGAKVTKIACGRNHTLVLTKSKRVYSFGCEDQGQLGHREESNPSVPLPVRLPQDTGEPKIRNIFAEDNCSFARCLSDEGIHKGSKTNCGIASQHCLDDMVDKWISECDSKPWKKKKQEIYRAFSSASCLNKSFLEQSGDKHFQTSPKYHGLNLNHAQLAFKKLLTKESARAKIEAAVLHLLPSLDQKPVGVEGLRIYLLLNELLHAIQKQTWQQSTELAEAVAGAVARLSNESLKIIGDWWSSLSPSTMVRYVKVWKKALSEILSFKPVPRNSGVRHLLLVLQYMYNANSRVAESRRIPESDFCVSADEAFLFEDLQHWLLQSQRKYANAEPLILCKFPIVMDLQSKKTVFDMNSECTQRQHQMAFGLPDKLNPQSNPIFFELRLQRASLFEGTFRELEAAPHSACKKPLVVYFDEDPNTKDVYKRDLFHHLFLKMVSEESGMFMLNDSKTLAWFPSNATEESKRNFFLFGLLCGLALYNQCIIHLPFPLVLFKKLLSLEPTLEDMMEFSPTVGRTLQTILNYEDDVLDNLYMDFWINWDGIDVDLDPQTPGKPLTSQNKKEFVEAYVNHAFNTSVESVFQEFKRGFFLVCDQDLVRLFRPEELQGVLVGQDVYDWEKFKQNTVYELEHVRHSTIKMFWEVFDELTEEQRKDFLRFLTGYRRAPILGMDQVHMKVRVKQIQRSTCDQHFPEALTCHSILNLPFYSTKEILRDRLTEALLADTEFTL</sequence>
<dbReference type="Pfam" id="PF00632">
    <property type="entry name" value="HECT"/>
    <property type="match status" value="1"/>
</dbReference>
<keyword evidence="3 4" id="KW-0833">Ubl conjugation pathway</keyword>
<keyword evidence="2" id="KW-0677">Repeat</keyword>
<feature type="repeat" description="RCC1" evidence="5">
    <location>
        <begin position="300"/>
        <end position="354"/>
    </location>
</feature>
<dbReference type="SUPFAM" id="SSF50985">
    <property type="entry name" value="RCC1/BLIP-II"/>
    <property type="match status" value="1"/>
</dbReference>
<dbReference type="PROSITE" id="PS00626">
    <property type="entry name" value="RCC1_2"/>
    <property type="match status" value="2"/>
</dbReference>
<dbReference type="Bgee" id="ENSACLG00000020397">
    <property type="expression patterns" value="Expressed in liver and 2 other cell types or tissues"/>
</dbReference>
<reference evidence="8" key="2">
    <citation type="submission" date="2023-03" db="EMBL/GenBank/DDBJ databases">
        <authorList>
            <consortium name="Wellcome Sanger Institute Data Sharing"/>
        </authorList>
    </citation>
    <scope>NUCLEOTIDE SEQUENCE [LARGE SCALE GENOMIC DNA]</scope>
</reference>
<evidence type="ECO:0000259" key="6">
    <source>
        <dbReference type="PROSITE" id="PS50237"/>
    </source>
</evidence>
<dbReference type="PANTHER" id="PTHR45622:SF73">
    <property type="entry name" value="E3 UBIQUITIN-PROTEIN LIGASE HERC4-LIKE ISOFORM X1-RELATED"/>
    <property type="match status" value="1"/>
</dbReference>
<dbReference type="GeneTree" id="ENSGT00940000163989"/>
<dbReference type="AlphaFoldDB" id="A0A3P8QM23"/>
<dbReference type="Gene3D" id="2.130.10.30">
    <property type="entry name" value="Regulator of chromosome condensation 1/beta-lactamase-inhibitor protein II"/>
    <property type="match status" value="1"/>
</dbReference>
<keyword evidence="8" id="KW-1185">Reference proteome</keyword>
<evidence type="ECO:0000313" key="8">
    <source>
        <dbReference type="Proteomes" id="UP000265100"/>
    </source>
</evidence>
<protein>
    <recommendedName>
        <fullName evidence="6">HECT domain-containing protein</fullName>
    </recommendedName>
</protein>
<dbReference type="GO" id="GO:0006511">
    <property type="term" value="P:ubiquitin-dependent protein catabolic process"/>
    <property type="evidence" value="ECO:0007669"/>
    <property type="project" value="TreeGrafter"/>
</dbReference>
<feature type="repeat" description="RCC1" evidence="5">
    <location>
        <begin position="90"/>
        <end position="142"/>
    </location>
</feature>
<feature type="active site" description="Glycyl thioester intermediate" evidence="4">
    <location>
        <position position="973"/>
    </location>
</feature>